<dbReference type="InterPro" id="IPR017522">
    <property type="entry name" value="Sugar_tfrase_PEP-CTERM_Stp2"/>
</dbReference>
<reference evidence="2 3" key="1">
    <citation type="submission" date="2024-09" db="EMBL/GenBank/DDBJ databases">
        <title>Draft genome sequence of Candidatus Magnetaquicoccaceae bacterium FCR-1.</title>
        <authorList>
            <person name="Shimoshige H."/>
            <person name="Shimamura S."/>
            <person name="Taoka A."/>
            <person name="Kobayashi H."/>
            <person name="Maekawa T."/>
        </authorList>
    </citation>
    <scope>NUCLEOTIDE SEQUENCE [LARGE SCALE GENOMIC DNA]</scope>
    <source>
        <strain evidence="2 3">FCR-1</strain>
    </source>
</reference>
<dbReference type="RefSeq" id="WP_420903433.1">
    <property type="nucleotide sequence ID" value="NZ_BAAFGK010000001.1"/>
</dbReference>
<dbReference type="NCBIfam" id="TIGR03088">
    <property type="entry name" value="stp2"/>
    <property type="match status" value="1"/>
</dbReference>
<keyword evidence="2" id="KW-0328">Glycosyltransferase</keyword>
<dbReference type="PANTHER" id="PTHR12526">
    <property type="entry name" value="GLYCOSYLTRANSFERASE"/>
    <property type="match status" value="1"/>
</dbReference>
<protein>
    <submittedName>
        <fullName evidence="2">D-inositol-3-phosphate glycosyltransferase</fullName>
        <ecNumber evidence="2">2.4.1.250</ecNumber>
    </submittedName>
</protein>
<keyword evidence="2" id="KW-0808">Transferase</keyword>
<keyword evidence="3" id="KW-1185">Reference proteome</keyword>
<sequence>MDLDPARLLLKPRQTGESESSPMLIAHLIHRLDIGGLEKVVADLVNHLPHDRFDHAVISLTEITAFKERLHHPRVTFHALGKQRGQDPAVWWRYWKLLRQLKPDLVHACNLATLEAAIPTRLAGVKRFIHAEHGRDSHDPDGTRRKYLLLRRFLIPWVDGFVPVSRDLHDWMLHTVHIPPEKIHPIVNGVRLPPVPNRSRPGTDPNRPFTIGHVGRQWPIKDPLNLIEAFFQLRRSYPETPLRLILVGDGPERPAIEARIAEYRLADTVHLAGWQNDVTPFWERFDLFVLPSRAEGTPLTILEAMAHALPVVATRVGGVGDLVVDGQTGRLVPRSDPCALADAIGEYLFDPARRAMHGAAGRERVAARFSQERMIAAYLALFLGVSVTKDQEF</sequence>
<dbReference type="Pfam" id="PF13692">
    <property type="entry name" value="Glyco_trans_1_4"/>
    <property type="match status" value="1"/>
</dbReference>
<organism evidence="2 3">
    <name type="scientific">Candidatus Magnetaquiglobus chichijimensis</name>
    <dbReference type="NCBI Taxonomy" id="3141448"/>
    <lineage>
        <taxon>Bacteria</taxon>
        <taxon>Pseudomonadati</taxon>
        <taxon>Pseudomonadota</taxon>
        <taxon>Magnetococcia</taxon>
        <taxon>Magnetococcales</taxon>
        <taxon>Candidatus Magnetaquicoccaceae</taxon>
        <taxon>Candidatus Magnetaquiglobus</taxon>
    </lineage>
</organism>
<feature type="domain" description="Glycosyltransferase subfamily 4-like N-terminal" evidence="1">
    <location>
        <begin position="34"/>
        <end position="191"/>
    </location>
</feature>
<comment type="caution">
    <text evidence="2">The sequence shown here is derived from an EMBL/GenBank/DDBJ whole genome shotgun (WGS) entry which is preliminary data.</text>
</comment>
<accession>A0ABQ0C494</accession>
<gene>
    <name evidence="2" type="primary">mshA_1</name>
    <name evidence="2" type="ORF">SIID45300_00014</name>
</gene>
<dbReference type="Pfam" id="PF13439">
    <property type="entry name" value="Glyco_transf_4"/>
    <property type="match status" value="1"/>
</dbReference>
<proteinExistence type="predicted"/>
<evidence type="ECO:0000313" key="3">
    <source>
        <dbReference type="Proteomes" id="UP001628193"/>
    </source>
</evidence>
<dbReference type="Proteomes" id="UP001628193">
    <property type="component" value="Unassembled WGS sequence"/>
</dbReference>
<name>A0ABQ0C494_9PROT</name>
<dbReference type="Gene3D" id="3.40.50.2000">
    <property type="entry name" value="Glycogen Phosphorylase B"/>
    <property type="match status" value="2"/>
</dbReference>
<dbReference type="EMBL" id="BAAFGK010000001">
    <property type="protein sequence ID" value="GAB0055719.1"/>
    <property type="molecule type" value="Genomic_DNA"/>
</dbReference>
<evidence type="ECO:0000313" key="2">
    <source>
        <dbReference type="EMBL" id="GAB0055719.1"/>
    </source>
</evidence>
<dbReference type="GO" id="GO:0102710">
    <property type="term" value="F:D-inositol-3-phosphate glycosyltransferase activity"/>
    <property type="evidence" value="ECO:0007669"/>
    <property type="project" value="UniProtKB-EC"/>
</dbReference>
<evidence type="ECO:0000259" key="1">
    <source>
        <dbReference type="Pfam" id="PF13439"/>
    </source>
</evidence>
<dbReference type="InterPro" id="IPR028098">
    <property type="entry name" value="Glyco_trans_4-like_N"/>
</dbReference>
<dbReference type="SUPFAM" id="SSF53756">
    <property type="entry name" value="UDP-Glycosyltransferase/glycogen phosphorylase"/>
    <property type="match status" value="1"/>
</dbReference>
<dbReference type="EC" id="2.4.1.250" evidence="2"/>